<dbReference type="GO" id="GO:0006508">
    <property type="term" value="P:proteolysis"/>
    <property type="evidence" value="ECO:0007669"/>
    <property type="project" value="UniProtKB-KW"/>
</dbReference>
<dbReference type="InterPro" id="IPR036034">
    <property type="entry name" value="PDZ_sf"/>
</dbReference>
<dbReference type="FunFam" id="2.30.42.10:FF:000063">
    <property type="entry name" value="Peptidase, S41 family"/>
    <property type="match status" value="1"/>
</dbReference>
<organism evidence="8 9">
    <name type="scientific">Candidatus Uhrbacteria bacterium CG10_big_fil_rev_8_21_14_0_10_48_11</name>
    <dbReference type="NCBI Taxonomy" id="1975037"/>
    <lineage>
        <taxon>Bacteria</taxon>
        <taxon>Candidatus Uhriibacteriota</taxon>
    </lineage>
</organism>
<dbReference type="InterPro" id="IPR029045">
    <property type="entry name" value="ClpP/crotonase-like_dom_sf"/>
</dbReference>
<dbReference type="InterPro" id="IPR055210">
    <property type="entry name" value="CtpA/B_N"/>
</dbReference>
<dbReference type="GO" id="GO:0008236">
    <property type="term" value="F:serine-type peptidase activity"/>
    <property type="evidence" value="ECO:0007669"/>
    <property type="project" value="UniProtKB-KW"/>
</dbReference>
<feature type="domain" description="PDZ" evidence="7">
    <location>
        <begin position="120"/>
        <end position="188"/>
    </location>
</feature>
<name>A0A2M8LEF7_9BACT</name>
<feature type="transmembrane region" description="Helical" evidence="6">
    <location>
        <begin position="20"/>
        <end position="37"/>
    </location>
</feature>
<dbReference type="GO" id="GO:0030288">
    <property type="term" value="C:outer membrane-bounded periplasmic space"/>
    <property type="evidence" value="ECO:0007669"/>
    <property type="project" value="TreeGrafter"/>
</dbReference>
<accession>A0A2M8LEF7</accession>
<dbReference type="Gene3D" id="3.90.226.10">
    <property type="entry name" value="2-enoyl-CoA Hydratase, Chain A, domain 1"/>
    <property type="match status" value="1"/>
</dbReference>
<dbReference type="EMBL" id="PFET01000009">
    <property type="protein sequence ID" value="PJE75841.1"/>
    <property type="molecule type" value="Genomic_DNA"/>
</dbReference>
<sequence>MVTLPGLRLNSGASSRRKFFSVVSILALLAIFFIAGYKSGQERGIQEALGSGTVAGKDTTARAFLSNDVNFSLFWQVWNLLQNNYVQRPIADTKLLYGALSGLVAGVGDPYTVFLDPKTAADFTSELSGSFEGIGMEIGVKNEQIVVIAPLADTPAAKAKIEAGDTIRAIDGTDTTGMTLVEAVSRIRGPRGSSVKLTLERINGEHKVFDVDVTRDTITIASVDSKLISATAKGVKDIGYINVTHFNEDTSDNFAKMVDTLLASNPRAIILDLRNNPGGYLEGAVDVASYWVDDGPIVVEQFKGGITNEHQHRGIAKLHGKPTIVLVNGGSASAAEIVAGALQDDGLATLVGENTFGKGSVQELRDLPDGSAVKITVAKWLTPKGRSIADGGIAPDVEVKTPEKDSADTDPVLERALQLLR</sequence>
<dbReference type="GO" id="GO:0004175">
    <property type="term" value="F:endopeptidase activity"/>
    <property type="evidence" value="ECO:0007669"/>
    <property type="project" value="TreeGrafter"/>
</dbReference>
<dbReference type="PANTHER" id="PTHR32060">
    <property type="entry name" value="TAIL-SPECIFIC PROTEASE"/>
    <property type="match status" value="1"/>
</dbReference>
<dbReference type="CDD" id="cd06782">
    <property type="entry name" value="cpPDZ_CPP-like"/>
    <property type="match status" value="1"/>
</dbReference>
<gene>
    <name evidence="8" type="ORF">COV04_02760</name>
</gene>
<dbReference type="CDD" id="cd07560">
    <property type="entry name" value="Peptidase_S41_CPP"/>
    <property type="match status" value="1"/>
</dbReference>
<dbReference type="PROSITE" id="PS50106">
    <property type="entry name" value="PDZ"/>
    <property type="match status" value="1"/>
</dbReference>
<dbReference type="GO" id="GO:0007165">
    <property type="term" value="P:signal transduction"/>
    <property type="evidence" value="ECO:0007669"/>
    <property type="project" value="TreeGrafter"/>
</dbReference>
<dbReference type="SUPFAM" id="SSF52096">
    <property type="entry name" value="ClpP/crotonase"/>
    <property type="match status" value="1"/>
</dbReference>
<evidence type="ECO:0000256" key="4">
    <source>
        <dbReference type="ARBA" id="ARBA00022825"/>
    </source>
</evidence>
<evidence type="ECO:0000256" key="2">
    <source>
        <dbReference type="ARBA" id="ARBA00022670"/>
    </source>
</evidence>
<evidence type="ECO:0000313" key="9">
    <source>
        <dbReference type="Proteomes" id="UP000231152"/>
    </source>
</evidence>
<keyword evidence="6" id="KW-0472">Membrane</keyword>
<comment type="caution">
    <text evidence="8">The sequence shown here is derived from an EMBL/GenBank/DDBJ whole genome shotgun (WGS) entry which is preliminary data.</text>
</comment>
<dbReference type="PANTHER" id="PTHR32060:SF30">
    <property type="entry name" value="CARBOXY-TERMINAL PROCESSING PROTEASE CTPA"/>
    <property type="match status" value="1"/>
</dbReference>
<protein>
    <recommendedName>
        <fullName evidence="7">PDZ domain-containing protein</fullName>
    </recommendedName>
</protein>
<evidence type="ECO:0000256" key="3">
    <source>
        <dbReference type="ARBA" id="ARBA00022801"/>
    </source>
</evidence>
<dbReference type="SUPFAM" id="SSF50156">
    <property type="entry name" value="PDZ domain-like"/>
    <property type="match status" value="1"/>
</dbReference>
<dbReference type="SMART" id="SM00228">
    <property type="entry name" value="PDZ"/>
    <property type="match status" value="1"/>
</dbReference>
<dbReference type="NCBIfam" id="TIGR00225">
    <property type="entry name" value="prc"/>
    <property type="match status" value="1"/>
</dbReference>
<dbReference type="Gene3D" id="3.30.750.44">
    <property type="match status" value="1"/>
</dbReference>
<keyword evidence="6" id="KW-0812">Transmembrane</keyword>
<dbReference type="Proteomes" id="UP000231152">
    <property type="component" value="Unassembled WGS sequence"/>
</dbReference>
<reference evidence="8 9" key="1">
    <citation type="submission" date="2017-09" db="EMBL/GenBank/DDBJ databases">
        <title>Depth-based differentiation of microbial function through sediment-hosted aquifers and enrichment of novel symbionts in the deep terrestrial subsurface.</title>
        <authorList>
            <person name="Probst A.J."/>
            <person name="Ladd B."/>
            <person name="Jarett J.K."/>
            <person name="Geller-Mcgrath D.E."/>
            <person name="Sieber C.M."/>
            <person name="Emerson J.B."/>
            <person name="Anantharaman K."/>
            <person name="Thomas B.C."/>
            <person name="Malmstrom R."/>
            <person name="Stieglmeier M."/>
            <person name="Klingl A."/>
            <person name="Woyke T."/>
            <person name="Ryan C.M."/>
            <person name="Banfield J.F."/>
        </authorList>
    </citation>
    <scope>NUCLEOTIDE SEQUENCE [LARGE SCALE GENOMIC DNA]</scope>
    <source>
        <strain evidence="8">CG10_big_fil_rev_8_21_14_0_10_48_11</strain>
    </source>
</reference>
<comment type="similarity">
    <text evidence="1 5">Belongs to the peptidase S41A family.</text>
</comment>
<keyword evidence="3 5" id="KW-0378">Hydrolase</keyword>
<proteinExistence type="inferred from homology"/>
<evidence type="ECO:0000313" key="8">
    <source>
        <dbReference type="EMBL" id="PJE75841.1"/>
    </source>
</evidence>
<dbReference type="InterPro" id="IPR004447">
    <property type="entry name" value="Peptidase_S41A"/>
</dbReference>
<dbReference type="InterPro" id="IPR005151">
    <property type="entry name" value="Tail-specific_protease"/>
</dbReference>
<dbReference type="Gene3D" id="2.30.42.10">
    <property type="match status" value="1"/>
</dbReference>
<keyword evidence="6" id="KW-1133">Transmembrane helix</keyword>
<dbReference type="Pfam" id="PF03572">
    <property type="entry name" value="Peptidase_S41"/>
    <property type="match status" value="1"/>
</dbReference>
<evidence type="ECO:0000259" key="7">
    <source>
        <dbReference type="PROSITE" id="PS50106"/>
    </source>
</evidence>
<evidence type="ECO:0000256" key="1">
    <source>
        <dbReference type="ARBA" id="ARBA00009179"/>
    </source>
</evidence>
<dbReference type="Pfam" id="PF22694">
    <property type="entry name" value="CtpB_N-like"/>
    <property type="match status" value="1"/>
</dbReference>
<evidence type="ECO:0000256" key="6">
    <source>
        <dbReference type="SAM" id="Phobius"/>
    </source>
</evidence>
<dbReference type="Pfam" id="PF00595">
    <property type="entry name" value="PDZ"/>
    <property type="match status" value="1"/>
</dbReference>
<dbReference type="AlphaFoldDB" id="A0A2M8LEF7"/>
<keyword evidence="2 5" id="KW-0645">Protease</keyword>
<evidence type="ECO:0000256" key="5">
    <source>
        <dbReference type="RuleBase" id="RU004404"/>
    </source>
</evidence>
<dbReference type="SMART" id="SM00245">
    <property type="entry name" value="TSPc"/>
    <property type="match status" value="1"/>
</dbReference>
<dbReference type="InterPro" id="IPR001478">
    <property type="entry name" value="PDZ"/>
</dbReference>
<keyword evidence="4 5" id="KW-0720">Serine protease</keyword>